<keyword evidence="1" id="KW-1133">Transmembrane helix</keyword>
<dbReference type="GO" id="GO:0006313">
    <property type="term" value="P:DNA transposition"/>
    <property type="evidence" value="ECO:0007669"/>
    <property type="project" value="InterPro"/>
</dbReference>
<evidence type="ECO:0000256" key="1">
    <source>
        <dbReference type="SAM" id="Phobius"/>
    </source>
</evidence>
<evidence type="ECO:0000313" key="3">
    <source>
        <dbReference type="EMBL" id="MDJ1645987.1"/>
    </source>
</evidence>
<organism evidence="3 4">
    <name type="scientific">Mycoplasma phocimorsus</name>
    <dbReference type="NCBI Taxonomy" id="3045839"/>
    <lineage>
        <taxon>Bacteria</taxon>
        <taxon>Bacillati</taxon>
        <taxon>Mycoplasmatota</taxon>
        <taxon>Mollicutes</taxon>
        <taxon>Mycoplasmataceae</taxon>
        <taxon>Mycoplasma</taxon>
    </lineage>
</organism>
<dbReference type="AlphaFoldDB" id="A0AAJ1UWT0"/>
<sequence length="131" mass="15704">MKFTLDYNKILEDEKFDGYYVYETSKMDLKANDIIEIYHKQWQIEENFRTLKSALKIRPVYVWTDNHIKGHFIFNFIAIIVLKYSIFIVNKLYKDSGIVEKMTNDKFIMMLNSKQSLVKMTGEKIIDKETI</sequence>
<reference evidence="3" key="1">
    <citation type="submission" date="2023-05" db="EMBL/GenBank/DDBJ databases">
        <title>Mycoplasma phocimorsus sp. nov., isolated from Scandinavian patients with seal finger or septic arthritis after contact with seals.</title>
        <authorList>
            <person name="Skafte-Holm A."/>
            <person name="Pedersen T.R."/>
            <person name="Froelund M."/>
            <person name="Stegger M."/>
            <person name="Qvortrup K."/>
            <person name="Michaels D.L."/>
            <person name="Brown D.R."/>
            <person name="Jensen J.S."/>
        </authorList>
    </citation>
    <scope>NUCLEOTIDE SEQUENCE</scope>
    <source>
        <strain evidence="3">M5725</strain>
    </source>
</reference>
<evidence type="ECO:0000313" key="4">
    <source>
        <dbReference type="Proteomes" id="UP001224428"/>
    </source>
</evidence>
<protein>
    <submittedName>
        <fullName evidence="3">Transposase</fullName>
    </submittedName>
</protein>
<dbReference type="GO" id="GO:0004803">
    <property type="term" value="F:transposase activity"/>
    <property type="evidence" value="ECO:0007669"/>
    <property type="project" value="InterPro"/>
</dbReference>
<dbReference type="PANTHER" id="PTHR34614:SF2">
    <property type="entry name" value="TRANSPOSASE IS4-LIKE DOMAIN-CONTAINING PROTEIN"/>
    <property type="match status" value="1"/>
</dbReference>
<dbReference type="Pfam" id="PF01609">
    <property type="entry name" value="DDE_Tnp_1"/>
    <property type="match status" value="1"/>
</dbReference>
<dbReference type="EMBL" id="JASDDP010000024">
    <property type="protein sequence ID" value="MDJ1645987.1"/>
    <property type="molecule type" value="Genomic_DNA"/>
</dbReference>
<dbReference type="RefSeq" id="WP_283827383.1">
    <property type="nucleotide sequence ID" value="NZ_JASDDP010000024.1"/>
</dbReference>
<dbReference type="GO" id="GO:0003677">
    <property type="term" value="F:DNA binding"/>
    <property type="evidence" value="ECO:0007669"/>
    <property type="project" value="InterPro"/>
</dbReference>
<dbReference type="SUPFAM" id="SSF53098">
    <property type="entry name" value="Ribonuclease H-like"/>
    <property type="match status" value="1"/>
</dbReference>
<accession>A0AAJ1UWT0</accession>
<gene>
    <name evidence="3" type="ORF">QLQ80_02760</name>
</gene>
<keyword evidence="1" id="KW-0812">Transmembrane</keyword>
<dbReference type="InterPro" id="IPR002559">
    <property type="entry name" value="Transposase_11"/>
</dbReference>
<dbReference type="InterPro" id="IPR012337">
    <property type="entry name" value="RNaseH-like_sf"/>
</dbReference>
<dbReference type="PANTHER" id="PTHR34614">
    <property type="match status" value="1"/>
</dbReference>
<proteinExistence type="predicted"/>
<evidence type="ECO:0000259" key="2">
    <source>
        <dbReference type="Pfam" id="PF01609"/>
    </source>
</evidence>
<dbReference type="Proteomes" id="UP001224428">
    <property type="component" value="Unassembled WGS sequence"/>
</dbReference>
<feature type="domain" description="Transposase IS4-like" evidence="2">
    <location>
        <begin position="12"/>
        <end position="79"/>
    </location>
</feature>
<keyword evidence="1" id="KW-0472">Membrane</keyword>
<feature type="transmembrane region" description="Helical" evidence="1">
    <location>
        <begin position="72"/>
        <end position="93"/>
    </location>
</feature>
<comment type="caution">
    <text evidence="3">The sequence shown here is derived from an EMBL/GenBank/DDBJ whole genome shotgun (WGS) entry which is preliminary data.</text>
</comment>
<keyword evidence="4" id="KW-1185">Reference proteome</keyword>
<name>A0AAJ1UWT0_9MOLU</name>